<evidence type="ECO:0000313" key="2">
    <source>
        <dbReference type="EMBL" id="EAW07462.1"/>
    </source>
</evidence>
<reference evidence="2 3" key="1">
    <citation type="journal article" date="2008" name="PLoS Genet.">
        <title>Genomic islands in the pathogenic filamentous fungus Aspergillus fumigatus.</title>
        <authorList>
            <person name="Fedorova N.D."/>
            <person name="Khaldi N."/>
            <person name="Joardar V.S."/>
            <person name="Maiti R."/>
            <person name="Amedeo P."/>
            <person name="Anderson M.J."/>
            <person name="Crabtree J."/>
            <person name="Silva J.C."/>
            <person name="Badger J.H."/>
            <person name="Albarraq A."/>
            <person name="Angiuoli S."/>
            <person name="Bussey H."/>
            <person name="Bowyer P."/>
            <person name="Cotty P.J."/>
            <person name="Dyer P.S."/>
            <person name="Egan A."/>
            <person name="Galens K."/>
            <person name="Fraser-Liggett C.M."/>
            <person name="Haas B.J."/>
            <person name="Inman J.M."/>
            <person name="Kent R."/>
            <person name="Lemieux S."/>
            <person name="Malavazi I."/>
            <person name="Orvis J."/>
            <person name="Roemer T."/>
            <person name="Ronning C.M."/>
            <person name="Sundaram J.P."/>
            <person name="Sutton G."/>
            <person name="Turner G."/>
            <person name="Venter J.C."/>
            <person name="White O.R."/>
            <person name="Whitty B.R."/>
            <person name="Youngman P."/>
            <person name="Wolfe K.H."/>
            <person name="Goldman G.H."/>
            <person name="Wortman J.R."/>
            <person name="Jiang B."/>
            <person name="Denning D.W."/>
            <person name="Nierman W.C."/>
        </authorList>
    </citation>
    <scope>NUCLEOTIDE SEQUENCE [LARGE SCALE GENOMIC DNA]</scope>
    <source>
        <strain evidence="3">ATCC 1007 / CBS 513.65 / DSM 816 / NCTC 3887 / NRRL 1</strain>
    </source>
</reference>
<dbReference type="Proteomes" id="UP000006701">
    <property type="component" value="Unassembled WGS sequence"/>
</dbReference>
<dbReference type="VEuPathDB" id="FungiDB:ACLA_021760"/>
<dbReference type="HOGENOM" id="CLU_1224499_0_0_1"/>
<sequence>MHPTSVRRRSSSHLSTSNKSNITQFLALLPLLTHTPLVSALTTARLWAQFYPRCPSTPSYPFDGHKLHEEYISAVNIYPDTCASVFVPLSYAPEVTHLSIAAELAEPGTKCTIAVHEVPGCVDQPLIEEEVRRGVGLSACKARNFISYNQVWVKMECVEDNDEEESESDSQEQPVPSRRPVHHDGLHLLANKTMAVANQTAPSANQTIAGYGGRGNLLRRVLRNRS</sequence>
<gene>
    <name evidence="2" type="ORF">ACLA_021760</name>
</gene>
<dbReference type="OrthoDB" id="4503765at2759"/>
<evidence type="ECO:0000313" key="3">
    <source>
        <dbReference type="Proteomes" id="UP000006701"/>
    </source>
</evidence>
<dbReference type="eggNOG" id="ENOG502RNUY">
    <property type="taxonomic scope" value="Eukaryota"/>
</dbReference>
<protein>
    <submittedName>
        <fullName evidence="2">Uncharacterized protein</fullName>
    </submittedName>
</protein>
<name>A1CP91_ASPCL</name>
<dbReference type="KEGG" id="act:ACLA_021760"/>
<organism evidence="2 3">
    <name type="scientific">Aspergillus clavatus (strain ATCC 1007 / CBS 513.65 / DSM 816 / NCTC 3887 / NRRL 1 / QM 1276 / 107)</name>
    <dbReference type="NCBI Taxonomy" id="344612"/>
    <lineage>
        <taxon>Eukaryota</taxon>
        <taxon>Fungi</taxon>
        <taxon>Dikarya</taxon>
        <taxon>Ascomycota</taxon>
        <taxon>Pezizomycotina</taxon>
        <taxon>Eurotiomycetes</taxon>
        <taxon>Eurotiomycetidae</taxon>
        <taxon>Eurotiales</taxon>
        <taxon>Aspergillaceae</taxon>
        <taxon>Aspergillus</taxon>
        <taxon>Aspergillus subgen. Fumigati</taxon>
    </lineage>
</organism>
<proteinExistence type="predicted"/>
<dbReference type="EMBL" id="DS027059">
    <property type="protein sequence ID" value="EAW07462.1"/>
    <property type="molecule type" value="Genomic_DNA"/>
</dbReference>
<dbReference type="OMA" id="CTIAVHE"/>
<dbReference type="GeneID" id="4701348"/>
<feature type="region of interest" description="Disordered" evidence="1">
    <location>
        <begin position="162"/>
        <end position="182"/>
    </location>
</feature>
<evidence type="ECO:0000256" key="1">
    <source>
        <dbReference type="SAM" id="MobiDB-lite"/>
    </source>
</evidence>
<keyword evidence="3" id="KW-1185">Reference proteome</keyword>
<dbReference type="RefSeq" id="XP_001268888.1">
    <property type="nucleotide sequence ID" value="XM_001268887.1"/>
</dbReference>
<accession>A1CP91</accession>
<dbReference type="AlphaFoldDB" id="A1CP91"/>